<dbReference type="InterPro" id="IPR030184">
    <property type="entry name" value="WAT1-related"/>
</dbReference>
<dbReference type="OrthoDB" id="1733956at2759"/>
<proteinExistence type="inferred from homology"/>
<organism evidence="8">
    <name type="scientific">Glycine max</name>
    <name type="common">Soybean</name>
    <name type="synonym">Glycine hispida</name>
    <dbReference type="NCBI Taxonomy" id="3847"/>
    <lineage>
        <taxon>Eukaryota</taxon>
        <taxon>Viridiplantae</taxon>
        <taxon>Streptophyta</taxon>
        <taxon>Embryophyta</taxon>
        <taxon>Tracheophyta</taxon>
        <taxon>Spermatophyta</taxon>
        <taxon>Magnoliopsida</taxon>
        <taxon>eudicotyledons</taxon>
        <taxon>Gunneridae</taxon>
        <taxon>Pentapetalae</taxon>
        <taxon>rosids</taxon>
        <taxon>fabids</taxon>
        <taxon>Fabales</taxon>
        <taxon>Fabaceae</taxon>
        <taxon>Papilionoideae</taxon>
        <taxon>50 kb inversion clade</taxon>
        <taxon>NPAAA clade</taxon>
        <taxon>indigoferoid/millettioid clade</taxon>
        <taxon>Phaseoleae</taxon>
        <taxon>Glycine</taxon>
        <taxon>Glycine subgen. Soja</taxon>
    </lineage>
</organism>
<feature type="transmembrane region" description="Helical" evidence="6">
    <location>
        <begin position="42"/>
        <end position="62"/>
    </location>
</feature>
<evidence type="ECO:0000256" key="6">
    <source>
        <dbReference type="RuleBase" id="RU363077"/>
    </source>
</evidence>
<keyword evidence="3 6" id="KW-0812">Transmembrane</keyword>
<dbReference type="GeneID" id="102666928"/>
<dbReference type="ExpressionAtlas" id="I1KAK2">
    <property type="expression patterns" value="baseline"/>
</dbReference>
<dbReference type="SMR" id="I1KAK2"/>
<dbReference type="GO" id="GO:0022857">
    <property type="term" value="F:transmembrane transporter activity"/>
    <property type="evidence" value="ECO:0007669"/>
    <property type="project" value="InterPro"/>
</dbReference>
<dbReference type="RefSeq" id="XP_040872358.1">
    <property type="nucleotide sequence ID" value="XM_041016424.1"/>
</dbReference>
<dbReference type="Pfam" id="PF00892">
    <property type="entry name" value="EamA"/>
    <property type="match status" value="1"/>
</dbReference>
<evidence type="ECO:0000313" key="10">
    <source>
        <dbReference type="Proteomes" id="UP000008827"/>
    </source>
</evidence>
<feature type="transmembrane region" description="Helical" evidence="6">
    <location>
        <begin position="12"/>
        <end position="30"/>
    </location>
</feature>
<dbReference type="eggNOG" id="ENOG502QW2M">
    <property type="taxonomic scope" value="Eukaryota"/>
</dbReference>
<feature type="transmembrane region" description="Helical" evidence="6">
    <location>
        <begin position="139"/>
        <end position="159"/>
    </location>
</feature>
<evidence type="ECO:0000256" key="1">
    <source>
        <dbReference type="ARBA" id="ARBA00004141"/>
    </source>
</evidence>
<evidence type="ECO:0000313" key="8">
    <source>
        <dbReference type="EMBL" id="KRH53402.1"/>
    </source>
</evidence>
<accession>I1KAK2</accession>
<dbReference type="OMA" id="ANMIPAF"/>
<comment type="subcellular location">
    <subcellularLocation>
        <location evidence="1 6">Membrane</location>
        <topology evidence="1 6">Multi-pass membrane protein</topology>
    </subcellularLocation>
</comment>
<dbReference type="InterPro" id="IPR037185">
    <property type="entry name" value="EmrE-like"/>
</dbReference>
<dbReference type="PaxDb" id="3847-GLYMA06G12850.1"/>
<evidence type="ECO:0000259" key="7">
    <source>
        <dbReference type="Pfam" id="PF00892"/>
    </source>
</evidence>
<reference evidence="8" key="3">
    <citation type="submission" date="2018-07" db="EMBL/GenBank/DDBJ databases">
        <title>WGS assembly of Glycine max.</title>
        <authorList>
            <person name="Schmutz J."/>
            <person name="Cannon S."/>
            <person name="Schlueter J."/>
            <person name="Ma J."/>
            <person name="Mitros T."/>
            <person name="Nelson W."/>
            <person name="Hyten D."/>
            <person name="Song Q."/>
            <person name="Thelen J."/>
            <person name="Cheng J."/>
            <person name="Xu D."/>
            <person name="Hellsten U."/>
            <person name="May G."/>
            <person name="Yu Y."/>
            <person name="Sakurai T."/>
            <person name="Umezawa T."/>
            <person name="Bhattacharyya M."/>
            <person name="Sandhu D."/>
            <person name="Valliyodan B."/>
            <person name="Lindquist E."/>
            <person name="Peto M."/>
            <person name="Grant D."/>
            <person name="Shu S."/>
            <person name="Goodstein D."/>
            <person name="Barry K."/>
            <person name="Futrell-Griggs M."/>
            <person name="Abernathy B."/>
            <person name="Du J."/>
            <person name="Tian Z."/>
            <person name="Zhu L."/>
            <person name="Gill N."/>
            <person name="Joshi T."/>
            <person name="Libault M."/>
            <person name="Sethuraman A."/>
            <person name="Zhang X."/>
            <person name="Shinozaki K."/>
            <person name="Nguyen H."/>
            <person name="Wing R."/>
            <person name="Cregan P."/>
            <person name="Specht J."/>
            <person name="Grimwood J."/>
            <person name="Rokhsar D."/>
            <person name="Stacey G."/>
            <person name="Shoemaker R."/>
            <person name="Jackson S."/>
        </authorList>
    </citation>
    <scope>NUCLEOTIDE SEQUENCE</scope>
    <source>
        <tissue evidence="8">Callus</tissue>
    </source>
</reference>
<feature type="domain" description="EamA" evidence="7">
    <location>
        <begin position="19"/>
        <end position="155"/>
    </location>
</feature>
<dbReference type="PANTHER" id="PTHR31218">
    <property type="entry name" value="WAT1-RELATED PROTEIN"/>
    <property type="match status" value="1"/>
</dbReference>
<feature type="transmembrane region" description="Helical" evidence="6">
    <location>
        <begin position="105"/>
        <end position="127"/>
    </location>
</feature>
<reference evidence="8 9" key="1">
    <citation type="journal article" date="2010" name="Nature">
        <title>Genome sequence of the palaeopolyploid soybean.</title>
        <authorList>
            <person name="Schmutz J."/>
            <person name="Cannon S.B."/>
            <person name="Schlueter J."/>
            <person name="Ma J."/>
            <person name="Mitros T."/>
            <person name="Nelson W."/>
            <person name="Hyten D.L."/>
            <person name="Song Q."/>
            <person name="Thelen J.J."/>
            <person name="Cheng J."/>
            <person name="Xu D."/>
            <person name="Hellsten U."/>
            <person name="May G.D."/>
            <person name="Yu Y."/>
            <person name="Sakurai T."/>
            <person name="Umezawa T."/>
            <person name="Bhattacharyya M.K."/>
            <person name="Sandhu D."/>
            <person name="Valliyodan B."/>
            <person name="Lindquist E."/>
            <person name="Peto M."/>
            <person name="Grant D."/>
            <person name="Shu S."/>
            <person name="Goodstein D."/>
            <person name="Barry K."/>
            <person name="Futrell-Griggs M."/>
            <person name="Abernathy B."/>
            <person name="Du J."/>
            <person name="Tian Z."/>
            <person name="Zhu L."/>
            <person name="Gill N."/>
            <person name="Joshi T."/>
            <person name="Libault M."/>
            <person name="Sethuraman A."/>
            <person name="Zhang X.-C."/>
            <person name="Shinozaki K."/>
            <person name="Nguyen H.T."/>
            <person name="Wing R.A."/>
            <person name="Cregan P."/>
            <person name="Specht J."/>
            <person name="Grimwood J."/>
            <person name="Rokhsar D."/>
            <person name="Stacey G."/>
            <person name="Shoemaker R.C."/>
            <person name="Jackson S.A."/>
        </authorList>
    </citation>
    <scope>NUCLEOTIDE SEQUENCE [LARGE SCALE GENOMIC DNA]</scope>
    <source>
        <strain evidence="9">cv. Williams 82</strain>
        <tissue evidence="8">Callus</tissue>
    </source>
</reference>
<dbReference type="InterPro" id="IPR000620">
    <property type="entry name" value="EamA_dom"/>
</dbReference>
<keyword evidence="5 6" id="KW-0472">Membrane</keyword>
<reference evidence="9" key="2">
    <citation type="submission" date="2018-02" db="UniProtKB">
        <authorList>
            <consortium name="EnsemblPlants"/>
        </authorList>
    </citation>
    <scope>IDENTIFICATION</scope>
    <source>
        <strain evidence="9">Williams 82</strain>
    </source>
</reference>
<evidence type="ECO:0000256" key="4">
    <source>
        <dbReference type="ARBA" id="ARBA00022989"/>
    </source>
</evidence>
<evidence type="ECO:0000313" key="9">
    <source>
        <dbReference type="EnsemblPlants" id="KRH53402"/>
    </source>
</evidence>
<dbReference type="EnsemblPlants" id="KRH53402">
    <property type="protein sequence ID" value="KRH53402"/>
    <property type="gene ID" value="GLYMA_06G123300"/>
</dbReference>
<keyword evidence="4 6" id="KW-1133">Transmembrane helix</keyword>
<keyword evidence="10" id="KW-1185">Reference proteome</keyword>
<evidence type="ECO:0000256" key="3">
    <source>
        <dbReference type="ARBA" id="ARBA00022692"/>
    </source>
</evidence>
<protein>
    <recommendedName>
        <fullName evidence="6">WAT1-related protein</fullName>
    </recommendedName>
</protein>
<name>I1KAK2_SOYBN</name>
<dbReference type="GO" id="GO:0005886">
    <property type="term" value="C:plasma membrane"/>
    <property type="evidence" value="ECO:0000318"/>
    <property type="project" value="GO_Central"/>
</dbReference>
<comment type="similarity">
    <text evidence="2 6">Belongs to the drug/metabolite transporter (DMT) superfamily. Plant drug/metabolite exporter (P-DME) (TC 2.A.7.4) family.</text>
</comment>
<gene>
    <name evidence="9" type="primary">LOC102666928</name>
    <name evidence="8" type="ORF">GLYMA_06G123300</name>
</gene>
<feature type="transmembrane region" description="Helical" evidence="6">
    <location>
        <begin position="188"/>
        <end position="209"/>
    </location>
</feature>
<dbReference type="Gramene" id="KRH53402">
    <property type="protein sequence ID" value="KRH53402"/>
    <property type="gene ID" value="GLYMA_06G123300"/>
</dbReference>
<dbReference type="EMBL" id="CM000839">
    <property type="protein sequence ID" value="KRH53402.1"/>
    <property type="molecule type" value="Genomic_DNA"/>
</dbReference>
<sequence>MEVNKTKMSEVLPFIIMVIMEGWTIGLTIFAKTAITNGMSPLVFIVYTNALATIILFPCSFLTHQEDRKERPSFTFSLFMRFLFLGFIGITMTQAFLFLGLSYSSPILVCAMGHLIPTFNFLLSVIFRKTEMNLRSPGMQVQLIGILVSIMGAVVAEFFKGPLVRPSSHDHLKHANKQYLVFSSTPEFWVLGGALLAASFFSLSIFNLFQKETVERYPEPMKVLSYSNLLGTILSAIVSWIVEREINVWKIKRNKDLILIVLTALVGGVIRPNIHVWFTRIKGPLYVPLFKPFGIAFATTFALCFFSNSLHYGSVIGTTTLGMGYYTVMYGQIKGNEEETSCDDCSSDSLDKKIPLLQEKMEEV</sequence>
<feature type="transmembrane region" description="Helical" evidence="6">
    <location>
        <begin position="257"/>
        <end position="278"/>
    </location>
</feature>
<evidence type="ECO:0000256" key="5">
    <source>
        <dbReference type="ARBA" id="ARBA00023136"/>
    </source>
</evidence>
<dbReference type="Proteomes" id="UP000008827">
    <property type="component" value="Chromosome 6"/>
</dbReference>
<feature type="transmembrane region" description="Helical" evidence="6">
    <location>
        <begin position="74"/>
        <end position="99"/>
    </location>
</feature>
<dbReference type="HOGENOM" id="CLU_025359_0_1_1"/>
<evidence type="ECO:0000256" key="2">
    <source>
        <dbReference type="ARBA" id="ARBA00007635"/>
    </source>
</evidence>
<dbReference type="SUPFAM" id="SSF103481">
    <property type="entry name" value="Multidrug resistance efflux transporter EmrE"/>
    <property type="match status" value="1"/>
</dbReference>
<dbReference type="AlphaFoldDB" id="I1KAK2"/>